<dbReference type="STRING" id="1802697.A2925_04285"/>
<dbReference type="Pfam" id="PF03720">
    <property type="entry name" value="UDPG_MGDP_dh_C"/>
    <property type="match status" value="1"/>
</dbReference>
<dbReference type="SUPFAM" id="SSF52413">
    <property type="entry name" value="UDP-glucose/GDP-mannose dehydrogenase C-terminal domain"/>
    <property type="match status" value="1"/>
</dbReference>
<dbReference type="InterPro" id="IPR000644">
    <property type="entry name" value="CBS_dom"/>
</dbReference>
<dbReference type="InterPro" id="IPR036220">
    <property type="entry name" value="UDP-Glc/GDP-Man_DH_C_sf"/>
</dbReference>
<dbReference type="InterPro" id="IPR014027">
    <property type="entry name" value="UDP-Glc/GDP-Man_DH_C"/>
</dbReference>
<dbReference type="PROSITE" id="PS51371">
    <property type="entry name" value="CBS"/>
    <property type="match status" value="1"/>
</dbReference>
<gene>
    <name evidence="6" type="ORF">A2925_04285</name>
</gene>
<dbReference type="InterPro" id="IPR028359">
    <property type="entry name" value="UDP_ManNAc/GlcNAc_DH"/>
</dbReference>
<dbReference type="Gene3D" id="3.40.50.720">
    <property type="entry name" value="NAD(P)-binding Rossmann-like Domain"/>
    <property type="match status" value="2"/>
</dbReference>
<dbReference type="Pfam" id="PF00571">
    <property type="entry name" value="CBS"/>
    <property type="match status" value="1"/>
</dbReference>
<feature type="domain" description="CBS" evidence="5">
    <location>
        <begin position="1"/>
        <end position="66"/>
    </location>
</feature>
<dbReference type="Gene3D" id="3.10.580.10">
    <property type="entry name" value="CBS-domain"/>
    <property type="match status" value="1"/>
</dbReference>
<evidence type="ECO:0000259" key="5">
    <source>
        <dbReference type="PROSITE" id="PS51371"/>
    </source>
</evidence>
<dbReference type="PIRSF" id="PIRSF000124">
    <property type="entry name" value="UDPglc_GDPman_dh"/>
    <property type="match status" value="1"/>
</dbReference>
<sequence>MNPNLSKICVRPDDSIKAVLDKLVLHKPAQTKLPGGIVLITEKDGKLVGIATDGDIRRGLAGGAKMEDRISALMNGKPFVVQGPTTSEAILSLASEKIRKEGLHRDRLSKIIIVDKDKKVLDLVSFYDLWRKSDVRFRQIGVVGLGYVGLTLGVTLADLGFKVIGFDIAPAVRKSLQRGKPHFYENGLERMLKDNLSKNLRIASNFKGANNCDVYFVSVGTPLDGNKKPNLKYLRNASERIGKVLKEGDCVILRSTVPVGATRNFVVPILEKLSGLKAGDGFFVSFAPERTIEGKALEELRNLPQVVGGINRVSADLTATLFGHMTHSTVLVDSLEEAETVKLINNTYRDVTFSFANELSLICHRLGIDTHRVIEAANRGYARSNVPLPGPGVGGACLEKDPFIFIESAKTKDYDPLLVRHARSVSDLMLDFITREIKRFLAGKPNLRNPKVFMMGFAFKGQPVTSDIRGSYSVKLADQLKKNIPNIHVYDPAVRREDILNHGLRYAGDLKTGFTGADVVVVMNNNPAFGEIDIRSALQLTNKPAFLFDTWGIYNREDVAKVKGVEYKRL</sequence>
<dbReference type="GO" id="GO:0000271">
    <property type="term" value="P:polysaccharide biosynthetic process"/>
    <property type="evidence" value="ECO:0007669"/>
    <property type="project" value="InterPro"/>
</dbReference>
<dbReference type="SUPFAM" id="SSF51735">
    <property type="entry name" value="NAD(P)-binding Rossmann-fold domains"/>
    <property type="match status" value="1"/>
</dbReference>
<dbReference type="GO" id="GO:0016616">
    <property type="term" value="F:oxidoreductase activity, acting on the CH-OH group of donors, NAD or NADP as acceptor"/>
    <property type="evidence" value="ECO:0007669"/>
    <property type="project" value="InterPro"/>
</dbReference>
<dbReference type="SUPFAM" id="SSF54631">
    <property type="entry name" value="CBS-domain pair"/>
    <property type="match status" value="1"/>
</dbReference>
<comment type="caution">
    <text evidence="6">The sequence shown here is derived from an EMBL/GenBank/DDBJ whole genome shotgun (WGS) entry which is preliminary data.</text>
</comment>
<dbReference type="InterPro" id="IPR014026">
    <property type="entry name" value="UDP-Glc/GDP-Man_DH_dimer"/>
</dbReference>
<dbReference type="SUPFAM" id="SSF48179">
    <property type="entry name" value="6-phosphogluconate dehydrogenase C-terminal domain-like"/>
    <property type="match status" value="1"/>
</dbReference>
<dbReference type="PANTHER" id="PTHR43491">
    <property type="entry name" value="UDP-N-ACETYL-D-MANNOSAMINE DEHYDROGENASE"/>
    <property type="match status" value="1"/>
</dbReference>
<dbReference type="AlphaFoldDB" id="A0A1F8GMY3"/>
<keyword evidence="3" id="KW-0520">NAD</keyword>
<dbReference type="InterPro" id="IPR046342">
    <property type="entry name" value="CBS_dom_sf"/>
</dbReference>
<evidence type="ECO:0000256" key="2">
    <source>
        <dbReference type="ARBA" id="ARBA00023002"/>
    </source>
</evidence>
<dbReference type="InterPro" id="IPR008927">
    <property type="entry name" value="6-PGluconate_DH-like_C_sf"/>
</dbReference>
<dbReference type="GO" id="GO:0051287">
    <property type="term" value="F:NAD binding"/>
    <property type="evidence" value="ECO:0007669"/>
    <property type="project" value="InterPro"/>
</dbReference>
<dbReference type="Proteomes" id="UP000178256">
    <property type="component" value="Unassembled WGS sequence"/>
</dbReference>
<keyword evidence="4" id="KW-0129">CBS domain</keyword>
<dbReference type="InterPro" id="IPR017476">
    <property type="entry name" value="UDP-Glc/GDP-Man"/>
</dbReference>
<dbReference type="Pfam" id="PF03721">
    <property type="entry name" value="UDPG_MGDP_dh_N"/>
    <property type="match status" value="1"/>
</dbReference>
<dbReference type="EMBL" id="MGKL01000003">
    <property type="protein sequence ID" value="OGN26772.1"/>
    <property type="molecule type" value="Genomic_DNA"/>
</dbReference>
<dbReference type="NCBIfam" id="TIGR03026">
    <property type="entry name" value="NDP-sugDHase"/>
    <property type="match status" value="1"/>
</dbReference>
<evidence type="ECO:0000256" key="3">
    <source>
        <dbReference type="ARBA" id="ARBA00023027"/>
    </source>
</evidence>
<keyword evidence="2" id="KW-0560">Oxidoreductase</keyword>
<dbReference type="PIRSF" id="PIRSF500136">
    <property type="entry name" value="UDP_ManNAc_DH"/>
    <property type="match status" value="1"/>
</dbReference>
<evidence type="ECO:0000256" key="1">
    <source>
        <dbReference type="ARBA" id="ARBA00006601"/>
    </source>
</evidence>
<accession>A0A1F8GMY3</accession>
<evidence type="ECO:0000256" key="4">
    <source>
        <dbReference type="PROSITE-ProRule" id="PRU00703"/>
    </source>
</evidence>
<evidence type="ECO:0000313" key="6">
    <source>
        <dbReference type="EMBL" id="OGN26772.1"/>
    </source>
</evidence>
<protein>
    <recommendedName>
        <fullName evidence="5">CBS domain-containing protein</fullName>
    </recommendedName>
</protein>
<evidence type="ECO:0000313" key="7">
    <source>
        <dbReference type="Proteomes" id="UP000178256"/>
    </source>
</evidence>
<dbReference type="Pfam" id="PF00984">
    <property type="entry name" value="UDPG_MGDP_dh"/>
    <property type="match status" value="1"/>
</dbReference>
<organism evidence="6 7">
    <name type="scientific">Candidatus Yanofskybacteria bacterium RIFCSPLOWO2_01_FULL_44_22</name>
    <dbReference type="NCBI Taxonomy" id="1802697"/>
    <lineage>
        <taxon>Bacteria</taxon>
        <taxon>Candidatus Yanofskyibacteriota</taxon>
    </lineage>
</organism>
<comment type="similarity">
    <text evidence="1">Belongs to the UDP-glucose/GDP-mannose dehydrogenase family.</text>
</comment>
<dbReference type="InterPro" id="IPR036291">
    <property type="entry name" value="NAD(P)-bd_dom_sf"/>
</dbReference>
<reference evidence="6 7" key="1">
    <citation type="journal article" date="2016" name="Nat. Commun.">
        <title>Thousands of microbial genomes shed light on interconnected biogeochemical processes in an aquifer system.</title>
        <authorList>
            <person name="Anantharaman K."/>
            <person name="Brown C.T."/>
            <person name="Hug L.A."/>
            <person name="Sharon I."/>
            <person name="Castelle C.J."/>
            <person name="Probst A.J."/>
            <person name="Thomas B.C."/>
            <person name="Singh A."/>
            <person name="Wilkins M.J."/>
            <person name="Karaoz U."/>
            <person name="Brodie E.L."/>
            <person name="Williams K.H."/>
            <person name="Hubbard S.S."/>
            <person name="Banfield J.F."/>
        </authorList>
    </citation>
    <scope>NUCLEOTIDE SEQUENCE [LARGE SCALE GENOMIC DNA]</scope>
</reference>
<dbReference type="PANTHER" id="PTHR43491:SF2">
    <property type="entry name" value="UDP-N-ACETYL-D-MANNOSAMINE DEHYDROGENASE"/>
    <property type="match status" value="1"/>
</dbReference>
<dbReference type="InterPro" id="IPR001732">
    <property type="entry name" value="UDP-Glc/GDP-Man_DH_N"/>
</dbReference>
<proteinExistence type="inferred from homology"/>
<dbReference type="GO" id="GO:0016628">
    <property type="term" value="F:oxidoreductase activity, acting on the CH-CH group of donors, NAD or NADP as acceptor"/>
    <property type="evidence" value="ECO:0007669"/>
    <property type="project" value="InterPro"/>
</dbReference>
<name>A0A1F8GMY3_9BACT</name>
<dbReference type="SMART" id="SM00984">
    <property type="entry name" value="UDPG_MGDP_dh_C"/>
    <property type="match status" value="1"/>
</dbReference>